<organism evidence="8 9">
    <name type="scientific">Ditylenchus dipsaci</name>
    <dbReference type="NCBI Taxonomy" id="166011"/>
    <lineage>
        <taxon>Eukaryota</taxon>
        <taxon>Metazoa</taxon>
        <taxon>Ecdysozoa</taxon>
        <taxon>Nematoda</taxon>
        <taxon>Chromadorea</taxon>
        <taxon>Rhabditida</taxon>
        <taxon>Tylenchina</taxon>
        <taxon>Tylenchomorpha</taxon>
        <taxon>Sphaerularioidea</taxon>
        <taxon>Anguinidae</taxon>
        <taxon>Anguininae</taxon>
        <taxon>Ditylenchus</taxon>
    </lineage>
</organism>
<evidence type="ECO:0000256" key="6">
    <source>
        <dbReference type="ARBA" id="ARBA00023098"/>
    </source>
</evidence>
<evidence type="ECO:0000256" key="5">
    <source>
        <dbReference type="ARBA" id="ARBA00023002"/>
    </source>
</evidence>
<keyword evidence="8" id="KW-1185">Reference proteome</keyword>
<sequence length="178" mass="20727">MRNNYVDQHKLVDGAIVLDASCTILHIHWTQSKLPKIWVFARLYLYRGVFHWKPDLDSYNQITFHSCSTASTTKPYGRGAPGLSTSCWSYFVSIFYVLYRVLLPWPIFCCYASGKLFGYICYDMTHYYLHHGSPEPSSNMHFKKVYHHNHHFKDVDMAFGISTVFWDHVFNTVGTGPL</sequence>
<evidence type="ECO:0000256" key="1">
    <source>
        <dbReference type="ARBA" id="ARBA00004477"/>
    </source>
</evidence>
<evidence type="ECO:0000313" key="8">
    <source>
        <dbReference type="Proteomes" id="UP000887574"/>
    </source>
</evidence>
<keyword evidence="4" id="KW-1133">Transmembrane helix</keyword>
<evidence type="ECO:0000313" key="9">
    <source>
        <dbReference type="WBParaSite" id="jg6568"/>
    </source>
</evidence>
<dbReference type="GO" id="GO:0006631">
    <property type="term" value="P:fatty acid metabolic process"/>
    <property type="evidence" value="ECO:0007669"/>
    <property type="project" value="TreeGrafter"/>
</dbReference>
<evidence type="ECO:0000256" key="7">
    <source>
        <dbReference type="ARBA" id="ARBA00023136"/>
    </source>
</evidence>
<keyword evidence="3" id="KW-0256">Endoplasmic reticulum</keyword>
<dbReference type="AlphaFoldDB" id="A0A915EI31"/>
<dbReference type="PANTHER" id="PTHR12863:SF1">
    <property type="entry name" value="FATTY ACID 2-HYDROXYLASE"/>
    <property type="match status" value="1"/>
</dbReference>
<keyword evidence="2" id="KW-0812">Transmembrane</keyword>
<protein>
    <submittedName>
        <fullName evidence="9">Fatty acid hydroxylase domain-containing protein</fullName>
    </submittedName>
</protein>
<dbReference type="WBParaSite" id="jg6568">
    <property type="protein sequence ID" value="jg6568"/>
    <property type="gene ID" value="jg6568"/>
</dbReference>
<dbReference type="Proteomes" id="UP000887574">
    <property type="component" value="Unplaced"/>
</dbReference>
<comment type="subcellular location">
    <subcellularLocation>
        <location evidence="1">Endoplasmic reticulum membrane</location>
        <topology evidence="1">Multi-pass membrane protein</topology>
    </subcellularLocation>
</comment>
<dbReference type="GO" id="GO:0005789">
    <property type="term" value="C:endoplasmic reticulum membrane"/>
    <property type="evidence" value="ECO:0007669"/>
    <property type="project" value="UniProtKB-SubCell"/>
</dbReference>
<accession>A0A915EI31</accession>
<dbReference type="PANTHER" id="PTHR12863">
    <property type="entry name" value="FATTY ACID HYDROXYLASE"/>
    <property type="match status" value="1"/>
</dbReference>
<keyword evidence="6" id="KW-0443">Lipid metabolism</keyword>
<keyword evidence="5" id="KW-0560">Oxidoreductase</keyword>
<evidence type="ECO:0000256" key="4">
    <source>
        <dbReference type="ARBA" id="ARBA00022989"/>
    </source>
</evidence>
<dbReference type="InterPro" id="IPR014430">
    <property type="entry name" value="Scs7"/>
</dbReference>
<dbReference type="GO" id="GO:0080132">
    <property type="term" value="F:fatty acid 2-hydroxylase activity"/>
    <property type="evidence" value="ECO:0007669"/>
    <property type="project" value="InterPro"/>
</dbReference>
<proteinExistence type="predicted"/>
<reference evidence="9" key="1">
    <citation type="submission" date="2022-11" db="UniProtKB">
        <authorList>
            <consortium name="WormBaseParasite"/>
        </authorList>
    </citation>
    <scope>IDENTIFICATION</scope>
</reference>
<evidence type="ECO:0000256" key="2">
    <source>
        <dbReference type="ARBA" id="ARBA00022692"/>
    </source>
</evidence>
<keyword evidence="7" id="KW-0472">Membrane</keyword>
<name>A0A915EI31_9BILA</name>
<evidence type="ECO:0000256" key="3">
    <source>
        <dbReference type="ARBA" id="ARBA00022824"/>
    </source>
</evidence>